<evidence type="ECO:0000313" key="1">
    <source>
        <dbReference type="EMBL" id="EGP42490.1"/>
    </source>
</evidence>
<organism evidence="1 2">
    <name type="scientific">Achromobacter insuavis AXX-A</name>
    <dbReference type="NCBI Taxonomy" id="1003200"/>
    <lineage>
        <taxon>Bacteria</taxon>
        <taxon>Pseudomonadati</taxon>
        <taxon>Pseudomonadota</taxon>
        <taxon>Betaproteobacteria</taxon>
        <taxon>Burkholderiales</taxon>
        <taxon>Alcaligenaceae</taxon>
        <taxon>Achromobacter</taxon>
    </lineage>
</organism>
<comment type="caution">
    <text evidence="1">The sequence shown here is derived from an EMBL/GenBank/DDBJ whole genome shotgun (WGS) entry which is preliminary data.</text>
</comment>
<dbReference type="Gene3D" id="1.20.120.450">
    <property type="entry name" value="dinb family like domain"/>
    <property type="match status" value="1"/>
</dbReference>
<evidence type="ECO:0000313" key="2">
    <source>
        <dbReference type="Proteomes" id="UP000004853"/>
    </source>
</evidence>
<accession>F7TB49</accession>
<protein>
    <recommendedName>
        <fullName evidence="3">DUF1993 domain-containing protein</fullName>
    </recommendedName>
</protein>
<sequence>MELIIMSLSMYQASVPVFIRGLSVLATLLEKGAAHAAANGIDPAELVNARLAPDMYPLSGQVQRASDASKFATQRLSQVESPKFPDEETTFEQLQKRVADTIAYLRSVPAEALDGAEGRKVTLSFGEFKPEFQGDAYLLTFALPNFYFHVTTAYDILRHAGVPIGKLDFLGPYTA</sequence>
<dbReference type="InterPro" id="IPR018531">
    <property type="entry name" value="DUF1993"/>
</dbReference>
<dbReference type="InterPro" id="IPR034660">
    <property type="entry name" value="DinB/YfiT-like"/>
</dbReference>
<name>F7TB49_9BURK</name>
<dbReference type="SUPFAM" id="SSF109854">
    <property type="entry name" value="DinB/YfiT-like putative metalloenzymes"/>
    <property type="match status" value="1"/>
</dbReference>
<gene>
    <name evidence="1" type="ORF">AXXA_31007</name>
</gene>
<dbReference type="Proteomes" id="UP000004853">
    <property type="component" value="Unassembled WGS sequence"/>
</dbReference>
<dbReference type="Pfam" id="PF09351">
    <property type="entry name" value="DUF1993"/>
    <property type="match status" value="1"/>
</dbReference>
<dbReference type="AlphaFoldDB" id="F7TB49"/>
<dbReference type="PANTHER" id="PTHR36922">
    <property type="entry name" value="BLL2446 PROTEIN"/>
    <property type="match status" value="1"/>
</dbReference>
<proteinExistence type="predicted"/>
<reference evidence="1 2" key="1">
    <citation type="submission" date="2011-06" db="EMBL/GenBank/DDBJ databases">
        <authorList>
            <person name="Bador J."/>
            <person name="Amoureux L."/>
            <person name="Neuwirth C."/>
        </authorList>
    </citation>
    <scope>NUCLEOTIDE SEQUENCE [LARGE SCALE GENOMIC DNA]</scope>
    <source>
        <strain evidence="1 2">AXX-A</strain>
    </source>
</reference>
<dbReference type="eggNOG" id="COG3812">
    <property type="taxonomic scope" value="Bacteria"/>
</dbReference>
<evidence type="ECO:0008006" key="3">
    <source>
        <dbReference type="Google" id="ProtNLM"/>
    </source>
</evidence>
<dbReference type="HOGENOM" id="CLU_090929_1_0_4"/>
<dbReference type="PANTHER" id="PTHR36922:SF1">
    <property type="entry name" value="DUF1993 DOMAIN-CONTAINING PROTEIN"/>
    <property type="match status" value="1"/>
</dbReference>
<dbReference type="PATRIC" id="fig|1003200.3.peg.6111"/>
<dbReference type="EMBL" id="AFRQ01000150">
    <property type="protein sequence ID" value="EGP42490.1"/>
    <property type="molecule type" value="Genomic_DNA"/>
</dbReference>